<comment type="caution">
    <text evidence="2">The sequence shown here is derived from an EMBL/GenBank/DDBJ whole genome shotgun (WGS) entry which is preliminary data.</text>
</comment>
<dbReference type="AlphaFoldDB" id="A0A1E7ZF52"/>
<keyword evidence="1" id="KW-1133">Transmembrane helix</keyword>
<evidence type="ECO:0000256" key="1">
    <source>
        <dbReference type="SAM" id="Phobius"/>
    </source>
</evidence>
<dbReference type="EMBL" id="MDHN01000008">
    <property type="protein sequence ID" value="OFC72143.1"/>
    <property type="molecule type" value="Genomic_DNA"/>
</dbReference>
<feature type="transmembrane region" description="Helical" evidence="1">
    <location>
        <begin position="6"/>
        <end position="22"/>
    </location>
</feature>
<protein>
    <submittedName>
        <fullName evidence="2">Uncharacterized protein</fullName>
    </submittedName>
</protein>
<dbReference type="Proteomes" id="UP000175691">
    <property type="component" value="Unassembled WGS sequence"/>
</dbReference>
<sequence length="180" mass="19689">MPWSSLACLLAFVSVFGLYLQWKTRRKSPLKNLLFWTAFVVSVYCWVLLAGAEFGIVYGFAVGGLLAITVAVATANYKDIRADKQKLLKNLSVGRHVWLRNLAYALLSVPLAGYAATASTTWVSALFLGNPTNHIVFVYLAVPVVWGALAFVACSYRNIFRGAALLGLFAVIPTVGLIWL</sequence>
<feature type="transmembrane region" description="Helical" evidence="1">
    <location>
        <begin position="136"/>
        <end position="156"/>
    </location>
</feature>
<dbReference type="OrthoDB" id="9805479at2"/>
<keyword evidence="1" id="KW-0812">Transmembrane</keyword>
<feature type="transmembrane region" description="Helical" evidence="1">
    <location>
        <begin position="98"/>
        <end position="116"/>
    </location>
</feature>
<reference evidence="2 3" key="1">
    <citation type="submission" date="2016-08" db="EMBL/GenBank/DDBJ databases">
        <authorList>
            <person name="Seilhamer J.J."/>
        </authorList>
    </citation>
    <scope>NUCLEOTIDE SEQUENCE [LARGE SCALE GENOMIC DNA]</scope>
    <source>
        <strain evidence="2 3">KCTC 42603</strain>
    </source>
</reference>
<dbReference type="STRING" id="1656094.BFC18_05435"/>
<dbReference type="RefSeq" id="WP_070123925.1">
    <property type="nucleotide sequence ID" value="NZ_MDHN01000008.1"/>
</dbReference>
<gene>
    <name evidence="2" type="ORF">BFC18_05435</name>
</gene>
<feature type="transmembrane region" description="Helical" evidence="1">
    <location>
        <begin position="58"/>
        <end position="77"/>
    </location>
</feature>
<accession>A0A1E7ZF52</accession>
<keyword evidence="1" id="KW-0472">Membrane</keyword>
<proteinExistence type="predicted"/>
<evidence type="ECO:0000313" key="3">
    <source>
        <dbReference type="Proteomes" id="UP000175691"/>
    </source>
</evidence>
<keyword evidence="3" id="KW-1185">Reference proteome</keyword>
<evidence type="ECO:0000313" key="2">
    <source>
        <dbReference type="EMBL" id="OFC72143.1"/>
    </source>
</evidence>
<feature type="transmembrane region" description="Helical" evidence="1">
    <location>
        <begin position="163"/>
        <end position="179"/>
    </location>
</feature>
<name>A0A1E7ZF52_9ALTE</name>
<organism evidence="2 3">
    <name type="scientific">Alteromonas confluentis</name>
    <dbReference type="NCBI Taxonomy" id="1656094"/>
    <lineage>
        <taxon>Bacteria</taxon>
        <taxon>Pseudomonadati</taxon>
        <taxon>Pseudomonadota</taxon>
        <taxon>Gammaproteobacteria</taxon>
        <taxon>Alteromonadales</taxon>
        <taxon>Alteromonadaceae</taxon>
        <taxon>Alteromonas/Salinimonas group</taxon>
        <taxon>Alteromonas</taxon>
    </lineage>
</organism>
<feature type="transmembrane region" description="Helical" evidence="1">
    <location>
        <begin position="34"/>
        <end position="52"/>
    </location>
</feature>